<name>A0ABU0DJV3_9HYPH</name>
<dbReference type="EMBL" id="JAUSUH010000007">
    <property type="protein sequence ID" value="MDQ0348702.1"/>
    <property type="molecule type" value="Genomic_DNA"/>
</dbReference>
<dbReference type="InterPro" id="IPR000281">
    <property type="entry name" value="HTH_RpiR"/>
</dbReference>
<dbReference type="SUPFAM" id="SSF53697">
    <property type="entry name" value="SIS domain"/>
    <property type="match status" value="1"/>
</dbReference>
<dbReference type="GO" id="GO:0003677">
    <property type="term" value="F:DNA binding"/>
    <property type="evidence" value="ECO:0007669"/>
    <property type="project" value="UniProtKB-KW"/>
</dbReference>
<dbReference type="SUPFAM" id="SSF46689">
    <property type="entry name" value="Homeodomain-like"/>
    <property type="match status" value="1"/>
</dbReference>
<dbReference type="CDD" id="cd05013">
    <property type="entry name" value="SIS_RpiR"/>
    <property type="match status" value="1"/>
</dbReference>
<evidence type="ECO:0000259" key="4">
    <source>
        <dbReference type="PROSITE" id="PS51071"/>
    </source>
</evidence>
<dbReference type="PANTHER" id="PTHR30514:SF18">
    <property type="entry name" value="RPIR-FAMILY TRANSCRIPTIONAL REGULATOR"/>
    <property type="match status" value="1"/>
</dbReference>
<sequence>MPTMTIKAQILSISEEMTAAERKISAAVLADYPFGGLASIQELAERAKVSAPSITRFVAKLGCAGYQEFQRRLIDELKEGARSPIDLRATQDISARRGFLPAYFERVSSRLEQTAADIPEDVFEAVCELIADPKRSVYVMGGRVSDSLARFLTINLRLVRKGVFHIPADPEMWPDYIQTMTKRDVVVLLDFRRYQPSLLRFAETASRTARPQIVLVTDQWLSPISQFAQRIFALPIAVGTAWDTLVGSLALIEALVVKISEDEWESSRARFEAWDELRDGLRDKSAAPFRPGKAGSAS</sequence>
<feature type="domain" description="HTH rpiR-type" evidence="4">
    <location>
        <begin position="4"/>
        <end position="80"/>
    </location>
</feature>
<proteinExistence type="predicted"/>
<dbReference type="InterPro" id="IPR036388">
    <property type="entry name" value="WH-like_DNA-bd_sf"/>
</dbReference>
<evidence type="ECO:0000313" key="5">
    <source>
        <dbReference type="EMBL" id="MDQ0348702.1"/>
    </source>
</evidence>
<dbReference type="Gene3D" id="3.40.50.10490">
    <property type="entry name" value="Glucose-6-phosphate isomerase like protein, domain 1"/>
    <property type="match status" value="1"/>
</dbReference>
<accession>A0ABU0DJV3</accession>
<protein>
    <submittedName>
        <fullName evidence="5">DNA-binding MurR/RpiR family transcriptional regulator</fullName>
    </submittedName>
</protein>
<keyword evidence="6" id="KW-1185">Reference proteome</keyword>
<evidence type="ECO:0000256" key="1">
    <source>
        <dbReference type="ARBA" id="ARBA00023015"/>
    </source>
</evidence>
<evidence type="ECO:0000313" key="6">
    <source>
        <dbReference type="Proteomes" id="UP001238467"/>
    </source>
</evidence>
<reference evidence="5 6" key="1">
    <citation type="submission" date="2023-07" db="EMBL/GenBank/DDBJ databases">
        <title>Genomic Encyclopedia of Type Strains, Phase IV (KMG-IV): sequencing the most valuable type-strain genomes for metagenomic binning, comparative biology and taxonomic classification.</title>
        <authorList>
            <person name="Goeker M."/>
        </authorList>
    </citation>
    <scope>NUCLEOTIDE SEQUENCE [LARGE SCALE GENOMIC DNA]</scope>
    <source>
        <strain evidence="5 6">DSM 1277</strain>
    </source>
</reference>
<keyword evidence="1" id="KW-0805">Transcription regulation</keyword>
<keyword evidence="2 5" id="KW-0238">DNA-binding</keyword>
<dbReference type="PANTHER" id="PTHR30514">
    <property type="entry name" value="GLUCOKINASE"/>
    <property type="match status" value="1"/>
</dbReference>
<dbReference type="InterPro" id="IPR009057">
    <property type="entry name" value="Homeodomain-like_sf"/>
</dbReference>
<organism evidence="5 6">
    <name type="scientific">Ancylobacter vacuolatus</name>
    <dbReference type="NCBI Taxonomy" id="223389"/>
    <lineage>
        <taxon>Bacteria</taxon>
        <taxon>Pseudomonadati</taxon>
        <taxon>Pseudomonadota</taxon>
        <taxon>Alphaproteobacteria</taxon>
        <taxon>Hyphomicrobiales</taxon>
        <taxon>Xanthobacteraceae</taxon>
        <taxon>Ancylobacter</taxon>
    </lineage>
</organism>
<dbReference type="Pfam" id="PF01380">
    <property type="entry name" value="SIS"/>
    <property type="match status" value="1"/>
</dbReference>
<evidence type="ECO:0000256" key="3">
    <source>
        <dbReference type="ARBA" id="ARBA00023163"/>
    </source>
</evidence>
<comment type="caution">
    <text evidence="5">The sequence shown here is derived from an EMBL/GenBank/DDBJ whole genome shotgun (WGS) entry which is preliminary data.</text>
</comment>
<dbReference type="InterPro" id="IPR046348">
    <property type="entry name" value="SIS_dom_sf"/>
</dbReference>
<dbReference type="Gene3D" id="1.10.10.10">
    <property type="entry name" value="Winged helix-like DNA-binding domain superfamily/Winged helix DNA-binding domain"/>
    <property type="match status" value="1"/>
</dbReference>
<dbReference type="Pfam" id="PF01418">
    <property type="entry name" value="HTH_6"/>
    <property type="match status" value="1"/>
</dbReference>
<keyword evidence="3" id="KW-0804">Transcription</keyword>
<dbReference type="Proteomes" id="UP001238467">
    <property type="component" value="Unassembled WGS sequence"/>
</dbReference>
<dbReference type="InterPro" id="IPR035472">
    <property type="entry name" value="RpiR-like_SIS"/>
</dbReference>
<evidence type="ECO:0000256" key="2">
    <source>
        <dbReference type="ARBA" id="ARBA00023125"/>
    </source>
</evidence>
<dbReference type="InterPro" id="IPR047640">
    <property type="entry name" value="RpiR-like"/>
</dbReference>
<gene>
    <name evidence="5" type="ORF">J2S76_003136</name>
</gene>
<dbReference type="InterPro" id="IPR001347">
    <property type="entry name" value="SIS_dom"/>
</dbReference>
<dbReference type="PROSITE" id="PS51071">
    <property type="entry name" value="HTH_RPIR"/>
    <property type="match status" value="1"/>
</dbReference>
<dbReference type="RefSeq" id="WP_307061746.1">
    <property type="nucleotide sequence ID" value="NZ_JAUSUH010000007.1"/>
</dbReference>